<dbReference type="RefSeq" id="WP_319832144.1">
    <property type="nucleotide sequence ID" value="NZ_CP138858.1"/>
</dbReference>
<evidence type="ECO:0000313" key="2">
    <source>
        <dbReference type="Proteomes" id="UP001324993"/>
    </source>
</evidence>
<accession>A0ABZ0RIN7</accession>
<organism evidence="1 2">
    <name type="scientific">Coraliomargarita algicola</name>
    <dbReference type="NCBI Taxonomy" id="3092156"/>
    <lineage>
        <taxon>Bacteria</taxon>
        <taxon>Pseudomonadati</taxon>
        <taxon>Verrucomicrobiota</taxon>
        <taxon>Opitutia</taxon>
        <taxon>Puniceicoccales</taxon>
        <taxon>Coraliomargaritaceae</taxon>
        <taxon>Coraliomargarita</taxon>
    </lineage>
</organism>
<dbReference type="EMBL" id="CP138858">
    <property type="protein sequence ID" value="WPJ95251.1"/>
    <property type="molecule type" value="Genomic_DNA"/>
</dbReference>
<dbReference type="Proteomes" id="UP001324993">
    <property type="component" value="Chromosome"/>
</dbReference>
<gene>
    <name evidence="1" type="ORF">SH580_17655</name>
</gene>
<proteinExistence type="predicted"/>
<name>A0ABZ0RIN7_9BACT</name>
<evidence type="ECO:0000313" key="1">
    <source>
        <dbReference type="EMBL" id="WPJ95251.1"/>
    </source>
</evidence>
<keyword evidence="2" id="KW-1185">Reference proteome</keyword>
<reference evidence="1 2" key="1">
    <citation type="submission" date="2023-11" db="EMBL/GenBank/DDBJ databases">
        <title>Coraliomargarita sp. nov., isolated from marine algae.</title>
        <authorList>
            <person name="Lee J.K."/>
            <person name="Baek J.H."/>
            <person name="Kim J.M."/>
            <person name="Choi D.G."/>
            <person name="Jeon C.O."/>
        </authorList>
    </citation>
    <scope>NUCLEOTIDE SEQUENCE [LARGE SCALE GENOMIC DNA]</scope>
    <source>
        <strain evidence="1 2">J2-16</strain>
    </source>
</reference>
<sequence>MSQPTRTNAILPFVPARDLRGLEGQFAFIDADGKIDHYHYYYGGPAAGVPFGVILCGTDVNEKSSIAVCAGGFAGTLKLSLGAAVAVGDTLEVMNTGRVQPDSGSGTRTLVSIALESGVAGDLIEAVIFNPVELT</sequence>
<protein>
    <submittedName>
        <fullName evidence="1">Uncharacterized protein</fullName>
    </submittedName>
</protein>